<protein>
    <recommendedName>
        <fullName evidence="2">Band 7 domain-containing protein</fullName>
    </recommendedName>
</protein>
<dbReference type="PANTHER" id="PTHR23222">
    <property type="entry name" value="PROHIBITIN"/>
    <property type="match status" value="1"/>
</dbReference>
<dbReference type="SUPFAM" id="SSF117892">
    <property type="entry name" value="Band 7/SPFH domain"/>
    <property type="match status" value="1"/>
</dbReference>
<dbReference type="SMART" id="SM00244">
    <property type="entry name" value="PHB"/>
    <property type="match status" value="1"/>
</dbReference>
<evidence type="ECO:0000256" key="1">
    <source>
        <dbReference type="ARBA" id="ARBA00004167"/>
    </source>
</evidence>
<sequence length="241" mass="27537">MTQGRHHYNIFTSSIHTFNTRITEYSVVMRPPTKEGLEVKVDLTVLYHIKPEAAPEIYSNVGMDYGNKIVINNFMAIVREYTMTYSAVELLGEREVIEKNIEDKLRAAISAYGIVLDDVLVKDIDMPAQVLQAIENKAKADQVAKLTKLELQTKREQEDFDLETREKELKFSLDKQRNDSLMMQIDANAIKNYQNTINASLTDKLLKYKSIEVTKELVKSPNAKVIITDGKSMMLNNISDK</sequence>
<comment type="caution">
    <text evidence="3">The sequence shown here is derived from an EMBL/GenBank/DDBJ whole genome shotgun (WGS) entry which is preliminary data.</text>
</comment>
<organism evidence="3 4">
    <name type="scientific">Puia dinghuensis</name>
    <dbReference type="NCBI Taxonomy" id="1792502"/>
    <lineage>
        <taxon>Bacteria</taxon>
        <taxon>Pseudomonadati</taxon>
        <taxon>Bacteroidota</taxon>
        <taxon>Chitinophagia</taxon>
        <taxon>Chitinophagales</taxon>
        <taxon>Chitinophagaceae</taxon>
        <taxon>Puia</taxon>
    </lineage>
</organism>
<dbReference type="Pfam" id="PF01145">
    <property type="entry name" value="Band_7"/>
    <property type="match status" value="1"/>
</dbReference>
<dbReference type="InterPro" id="IPR036013">
    <property type="entry name" value="Band_7/SPFH_dom_sf"/>
</dbReference>
<evidence type="ECO:0000313" key="4">
    <source>
        <dbReference type="Proteomes" id="UP000607559"/>
    </source>
</evidence>
<dbReference type="Proteomes" id="UP000607559">
    <property type="component" value="Unassembled WGS sequence"/>
</dbReference>
<name>A0A8J2XTL7_9BACT</name>
<comment type="subcellular location">
    <subcellularLocation>
        <location evidence="1">Membrane</location>
        <topology evidence="1">Single-pass membrane protein</topology>
    </subcellularLocation>
</comment>
<dbReference type="PANTHER" id="PTHR23222:SF0">
    <property type="entry name" value="PROHIBITIN 1"/>
    <property type="match status" value="1"/>
</dbReference>
<gene>
    <name evidence="3" type="ORF">GCM10011511_47810</name>
</gene>
<dbReference type="GO" id="GO:0016020">
    <property type="term" value="C:membrane"/>
    <property type="evidence" value="ECO:0007669"/>
    <property type="project" value="UniProtKB-SubCell"/>
</dbReference>
<dbReference type="Gene3D" id="3.30.479.30">
    <property type="entry name" value="Band 7 domain"/>
    <property type="match status" value="1"/>
</dbReference>
<dbReference type="AlphaFoldDB" id="A0A8J2XTL7"/>
<reference evidence="3" key="2">
    <citation type="submission" date="2020-09" db="EMBL/GenBank/DDBJ databases">
        <authorList>
            <person name="Sun Q."/>
            <person name="Zhou Y."/>
        </authorList>
    </citation>
    <scope>NUCLEOTIDE SEQUENCE</scope>
    <source>
        <strain evidence="3">CGMCC 1.15448</strain>
    </source>
</reference>
<proteinExistence type="predicted"/>
<dbReference type="InterPro" id="IPR001107">
    <property type="entry name" value="Band_7"/>
</dbReference>
<dbReference type="InterPro" id="IPR000163">
    <property type="entry name" value="Prohibitin"/>
</dbReference>
<dbReference type="EMBL" id="BMJC01000005">
    <property type="protein sequence ID" value="GGB18419.1"/>
    <property type="molecule type" value="Genomic_DNA"/>
</dbReference>
<dbReference type="PRINTS" id="PR00679">
    <property type="entry name" value="PROHIBITIN"/>
</dbReference>
<accession>A0A8J2XTL7</accession>
<evidence type="ECO:0000313" key="3">
    <source>
        <dbReference type="EMBL" id="GGB18419.1"/>
    </source>
</evidence>
<evidence type="ECO:0000259" key="2">
    <source>
        <dbReference type="SMART" id="SM00244"/>
    </source>
</evidence>
<reference evidence="3" key="1">
    <citation type="journal article" date="2014" name="Int. J. Syst. Evol. Microbiol.">
        <title>Complete genome sequence of Corynebacterium casei LMG S-19264T (=DSM 44701T), isolated from a smear-ripened cheese.</title>
        <authorList>
            <consortium name="US DOE Joint Genome Institute (JGI-PGF)"/>
            <person name="Walter F."/>
            <person name="Albersmeier A."/>
            <person name="Kalinowski J."/>
            <person name="Ruckert C."/>
        </authorList>
    </citation>
    <scope>NUCLEOTIDE SEQUENCE</scope>
    <source>
        <strain evidence="3">CGMCC 1.15448</strain>
    </source>
</reference>
<keyword evidence="4" id="KW-1185">Reference proteome</keyword>
<dbReference type="CDD" id="cd03401">
    <property type="entry name" value="SPFH_prohibitin"/>
    <property type="match status" value="1"/>
</dbReference>
<feature type="domain" description="Band 7" evidence="2">
    <location>
        <begin position="2"/>
        <end position="138"/>
    </location>
</feature>